<evidence type="ECO:0000256" key="1">
    <source>
        <dbReference type="ARBA" id="ARBA00001913"/>
    </source>
</evidence>
<accession>A0A8J3D1L2</accession>
<dbReference type="RefSeq" id="WP_189562204.1">
    <property type="nucleotide sequence ID" value="NZ_BMXF01000001.1"/>
</dbReference>
<evidence type="ECO:0000313" key="9">
    <source>
        <dbReference type="Proteomes" id="UP000598271"/>
    </source>
</evidence>
<comment type="similarity">
    <text evidence="2">Belongs to the sulfatase family.</text>
</comment>
<evidence type="ECO:0000256" key="5">
    <source>
        <dbReference type="ARBA" id="ARBA00022801"/>
    </source>
</evidence>
<dbReference type="Proteomes" id="UP000598271">
    <property type="component" value="Unassembled WGS sequence"/>
</dbReference>
<evidence type="ECO:0000259" key="7">
    <source>
        <dbReference type="Pfam" id="PF00884"/>
    </source>
</evidence>
<sequence length="474" mass="53835">MKKYACLFLFLGYGYLMGQSNGGKLPSATPPNVLFITVDDMNGWGLMKHYPLAKTPYLDKLKGQSYNFIQNICASPVCVPSRAAFFSGMYPHRTGAYYNGTNPWQENSVLAKTETMPECFKRNGYETFGRGKIFHADIGKEREEAMFDNRPIYKGGFGPFAEKEDWVGPGNFESVKAWDGPDSDFPDVKNAEATIEFLQKPHDKPFFCYLGYWRPHTPYTAPKRFFDLFNEKDIVPTAGYRAGDLDDVPMQGRELVDSLWRFGGRESLEDAHQVFRRMMHGYLATTAFADWSVGRVIEALDKSDFAKNTILIVASDNGYHMGEKERWQKGTLWQLSAYAPLLIRLPNGQAYECPQTTNLIDLYPTLVELCGLNPPKHALDGKSLTPIFRNPSVKWSPSVMTYGENYSSVTDGRFRYIRYPDSTEELYDHQTDPHEWNNLAAETKTKSVKIRLAKEIPKTWVKSLGGGTEKKAGY</sequence>
<dbReference type="Pfam" id="PF00884">
    <property type="entry name" value="Sulfatase"/>
    <property type="match status" value="1"/>
</dbReference>
<dbReference type="InterPro" id="IPR017850">
    <property type="entry name" value="Alkaline_phosphatase_core_sf"/>
</dbReference>
<comment type="caution">
    <text evidence="8">The sequence shown here is derived from an EMBL/GenBank/DDBJ whole genome shotgun (WGS) entry which is preliminary data.</text>
</comment>
<dbReference type="InterPro" id="IPR035874">
    <property type="entry name" value="IDS"/>
</dbReference>
<evidence type="ECO:0000256" key="4">
    <source>
        <dbReference type="ARBA" id="ARBA00022729"/>
    </source>
</evidence>
<reference evidence="8 9" key="1">
    <citation type="journal article" date="2014" name="Int. J. Syst. Evol. Microbiol.">
        <title>Complete genome sequence of Corynebacterium casei LMG S-19264T (=DSM 44701T), isolated from a smear-ripened cheese.</title>
        <authorList>
            <consortium name="US DOE Joint Genome Institute (JGI-PGF)"/>
            <person name="Walter F."/>
            <person name="Albersmeier A."/>
            <person name="Kalinowski J."/>
            <person name="Ruckert C."/>
        </authorList>
    </citation>
    <scope>NUCLEOTIDE SEQUENCE [LARGE SCALE GENOMIC DNA]</scope>
    <source>
        <strain evidence="8 9">KCTC 12866</strain>
    </source>
</reference>
<gene>
    <name evidence="8" type="ORF">GCM10007390_00210</name>
</gene>
<dbReference type="GO" id="GO:0005737">
    <property type="term" value="C:cytoplasm"/>
    <property type="evidence" value="ECO:0007669"/>
    <property type="project" value="TreeGrafter"/>
</dbReference>
<comment type="cofactor">
    <cofactor evidence="1">
        <name>Ca(2+)</name>
        <dbReference type="ChEBI" id="CHEBI:29108"/>
    </cofactor>
</comment>
<dbReference type="GO" id="GO:0004423">
    <property type="term" value="F:iduronate-2-sulfatase activity"/>
    <property type="evidence" value="ECO:0007669"/>
    <property type="project" value="InterPro"/>
</dbReference>
<dbReference type="AlphaFoldDB" id="A0A8J3D1L2"/>
<evidence type="ECO:0000256" key="6">
    <source>
        <dbReference type="ARBA" id="ARBA00022837"/>
    </source>
</evidence>
<keyword evidence="5" id="KW-0378">Hydrolase</keyword>
<feature type="domain" description="Sulfatase N-terminal" evidence="7">
    <location>
        <begin position="31"/>
        <end position="371"/>
    </location>
</feature>
<dbReference type="PANTHER" id="PTHR45953:SF1">
    <property type="entry name" value="IDURONATE 2-SULFATASE"/>
    <property type="match status" value="1"/>
</dbReference>
<keyword evidence="3" id="KW-0479">Metal-binding</keyword>
<evidence type="ECO:0000256" key="3">
    <source>
        <dbReference type="ARBA" id="ARBA00022723"/>
    </source>
</evidence>
<name>A0A8J3D1L2_9BACT</name>
<dbReference type="GO" id="GO:0046872">
    <property type="term" value="F:metal ion binding"/>
    <property type="evidence" value="ECO:0007669"/>
    <property type="project" value="UniProtKB-KW"/>
</dbReference>
<keyword evidence="9" id="KW-1185">Reference proteome</keyword>
<dbReference type="EMBL" id="BMXF01000001">
    <property type="protein sequence ID" value="GHB51613.1"/>
    <property type="molecule type" value="Genomic_DNA"/>
</dbReference>
<dbReference type="Gene3D" id="3.40.720.10">
    <property type="entry name" value="Alkaline Phosphatase, subunit A"/>
    <property type="match status" value="1"/>
</dbReference>
<dbReference type="CDD" id="cd16030">
    <property type="entry name" value="iduronate-2-sulfatase"/>
    <property type="match status" value="1"/>
</dbReference>
<dbReference type="PANTHER" id="PTHR45953">
    <property type="entry name" value="IDURONATE 2-SULFATASE"/>
    <property type="match status" value="1"/>
</dbReference>
<protein>
    <recommendedName>
        <fullName evidence="7">Sulfatase N-terminal domain-containing protein</fullName>
    </recommendedName>
</protein>
<evidence type="ECO:0000313" key="8">
    <source>
        <dbReference type="EMBL" id="GHB51613.1"/>
    </source>
</evidence>
<organism evidence="8 9">
    <name type="scientific">Persicitalea jodogahamensis</name>
    <dbReference type="NCBI Taxonomy" id="402147"/>
    <lineage>
        <taxon>Bacteria</taxon>
        <taxon>Pseudomonadati</taxon>
        <taxon>Bacteroidota</taxon>
        <taxon>Cytophagia</taxon>
        <taxon>Cytophagales</taxon>
        <taxon>Spirosomataceae</taxon>
        <taxon>Persicitalea</taxon>
    </lineage>
</organism>
<evidence type="ECO:0000256" key="2">
    <source>
        <dbReference type="ARBA" id="ARBA00008779"/>
    </source>
</evidence>
<dbReference type="InterPro" id="IPR000917">
    <property type="entry name" value="Sulfatase_N"/>
</dbReference>
<keyword evidence="4" id="KW-0732">Signal</keyword>
<dbReference type="SUPFAM" id="SSF53649">
    <property type="entry name" value="Alkaline phosphatase-like"/>
    <property type="match status" value="1"/>
</dbReference>
<keyword evidence="6" id="KW-0106">Calcium</keyword>
<proteinExistence type="inferred from homology"/>